<gene>
    <name evidence="2" type="ORF">SAMN05216169_10336</name>
</gene>
<dbReference type="RefSeq" id="WP_091703478.1">
    <property type="nucleotide sequence ID" value="NZ_FOJQ01000033.1"/>
</dbReference>
<dbReference type="Gene3D" id="3.40.50.300">
    <property type="entry name" value="P-loop containing nucleotide triphosphate hydrolases"/>
    <property type="match status" value="1"/>
</dbReference>
<dbReference type="NCBIfam" id="TIGR00176">
    <property type="entry name" value="mobB"/>
    <property type="match status" value="1"/>
</dbReference>
<dbReference type="InterPro" id="IPR027417">
    <property type="entry name" value="P-loop_NTPase"/>
</dbReference>
<dbReference type="EMBL" id="FOJQ01000033">
    <property type="protein sequence ID" value="SFA52564.1"/>
    <property type="molecule type" value="Genomic_DNA"/>
</dbReference>
<keyword evidence="3" id="KW-1185">Reference proteome</keyword>
<accession>A0A1I0TLE0</accession>
<reference evidence="3" key="1">
    <citation type="submission" date="2016-10" db="EMBL/GenBank/DDBJ databases">
        <authorList>
            <person name="Varghese N."/>
            <person name="Submissions S."/>
        </authorList>
    </citation>
    <scope>NUCLEOTIDE SEQUENCE [LARGE SCALE GENOMIC DNA]</scope>
    <source>
        <strain evidence="3">K1</strain>
    </source>
</reference>
<dbReference type="GO" id="GO:0005525">
    <property type="term" value="F:GTP binding"/>
    <property type="evidence" value="ECO:0007669"/>
    <property type="project" value="InterPro"/>
</dbReference>
<dbReference type="InterPro" id="IPR052539">
    <property type="entry name" value="MGD_biosynthesis_adapter"/>
</dbReference>
<dbReference type="PANTHER" id="PTHR40072:SF1">
    <property type="entry name" value="MOLYBDOPTERIN-GUANINE DINUCLEOTIDE BIOSYNTHESIS ADAPTER PROTEIN"/>
    <property type="match status" value="1"/>
</dbReference>
<protein>
    <submittedName>
        <fullName evidence="2">Molybdopterin-guanine dinucleotide biosynthesis protein B</fullName>
    </submittedName>
</protein>
<organism evidence="2 3">
    <name type="scientific">Anoxybacillus pushchinoensis</name>
    <dbReference type="NCBI Taxonomy" id="150248"/>
    <lineage>
        <taxon>Bacteria</taxon>
        <taxon>Bacillati</taxon>
        <taxon>Bacillota</taxon>
        <taxon>Bacilli</taxon>
        <taxon>Bacillales</taxon>
        <taxon>Anoxybacillaceae</taxon>
        <taxon>Anoxybacillus</taxon>
    </lineage>
</organism>
<dbReference type="STRING" id="150248.SAMN05216169_10336"/>
<feature type="domain" description="Molybdopterin-guanine dinucleotide biosynthesis protein B (MobB)" evidence="1">
    <location>
        <begin position="5"/>
        <end position="127"/>
    </location>
</feature>
<dbReference type="CDD" id="cd03116">
    <property type="entry name" value="MobB"/>
    <property type="match status" value="1"/>
</dbReference>
<evidence type="ECO:0000259" key="1">
    <source>
        <dbReference type="Pfam" id="PF03205"/>
    </source>
</evidence>
<dbReference type="Proteomes" id="UP000198979">
    <property type="component" value="Unassembled WGS sequence"/>
</dbReference>
<dbReference type="PANTHER" id="PTHR40072">
    <property type="entry name" value="MOLYBDOPTERIN-GUANINE DINUCLEOTIDE BIOSYNTHESIS ADAPTER PROTEIN-RELATED"/>
    <property type="match status" value="1"/>
</dbReference>
<evidence type="ECO:0000313" key="2">
    <source>
        <dbReference type="EMBL" id="SFA52564.1"/>
    </source>
</evidence>
<dbReference type="SUPFAM" id="SSF52540">
    <property type="entry name" value="P-loop containing nucleoside triphosphate hydrolases"/>
    <property type="match status" value="1"/>
</dbReference>
<dbReference type="AlphaFoldDB" id="A0A1I0TLE0"/>
<sequence>MAMIILQVVGYQNSGKTTLIEKVIQRLCEIGYRVGTLKHHGHEGKVTLPKEKDTTRHAQAGAAICAVEGDGIFFLHAKGNWTLNELISLYKTFPLDVLLIEGFKHASYPKIVCLRSREDEPLLHLENVLMSISWQRMDGSFFIEDEQVYIDHIISYVKEEQHVRDRS</sequence>
<proteinExistence type="predicted"/>
<dbReference type="GO" id="GO:0006777">
    <property type="term" value="P:Mo-molybdopterin cofactor biosynthetic process"/>
    <property type="evidence" value="ECO:0007669"/>
    <property type="project" value="InterPro"/>
</dbReference>
<dbReference type="Pfam" id="PF03205">
    <property type="entry name" value="MobB"/>
    <property type="match status" value="1"/>
</dbReference>
<dbReference type="OrthoDB" id="9786803at2"/>
<evidence type="ECO:0000313" key="3">
    <source>
        <dbReference type="Proteomes" id="UP000198979"/>
    </source>
</evidence>
<name>A0A1I0TLE0_9BACL</name>
<dbReference type="InterPro" id="IPR004435">
    <property type="entry name" value="MobB_dom"/>
</dbReference>